<sequence length="366" mass="41477">MSKPVPPPLPPRARKATAAAPPAPPVRAPVPAADGTMSTMQKLLLADAALALRDEQIAARVVHYKAELATSPELDRITEQVVAELQELQRISRASLPGPVSSGAPLSDRDKAQLEIELIQSLKTMLSRVFRKDKLASVIERKVGEASKRFARLFFESELHEKLRGSTTEIKTMRQAEQALYYALMRNQDSVVKQLESFDYDSPELLTRSKEMLAEWMKNLRHEFLGRTTPELNALVSLFNEGLTKFFTHELPPSTGELAWEVVKEARLRDAQTRAGYKIAANAFPAFRQAFERRFLQRLVPFAEDEMLKKVRESQGKFRTETIRFVADPRIFSDVCELVCDAVYDYLYNDGFLDLPPDWRARLRGA</sequence>
<feature type="compositionally biased region" description="Pro residues" evidence="1">
    <location>
        <begin position="1"/>
        <end position="11"/>
    </location>
</feature>
<name>A0ABZ2JZ68_9BACT</name>
<dbReference type="RefSeq" id="WP_394842388.1">
    <property type="nucleotide sequence ID" value="NZ_CP089982.1"/>
</dbReference>
<protein>
    <submittedName>
        <fullName evidence="2">Uncharacterized protein</fullName>
    </submittedName>
</protein>
<reference evidence="2 3" key="1">
    <citation type="submission" date="2021-12" db="EMBL/GenBank/DDBJ databases">
        <title>Discovery of the Pendulisporaceae a myxobacterial family with distinct sporulation behavior and unique specialized metabolism.</title>
        <authorList>
            <person name="Garcia R."/>
            <person name="Popoff A."/>
            <person name="Bader C.D."/>
            <person name="Loehr J."/>
            <person name="Walesch S."/>
            <person name="Walt C."/>
            <person name="Boldt J."/>
            <person name="Bunk B."/>
            <person name="Haeckl F.J.F.P.J."/>
            <person name="Gunesch A.P."/>
            <person name="Birkelbach J."/>
            <person name="Nuebel U."/>
            <person name="Pietschmann T."/>
            <person name="Bach T."/>
            <person name="Mueller R."/>
        </authorList>
    </citation>
    <scope>NUCLEOTIDE SEQUENCE [LARGE SCALE GENOMIC DNA]</scope>
    <source>
        <strain evidence="2 3">MSr12523</strain>
    </source>
</reference>
<evidence type="ECO:0000313" key="2">
    <source>
        <dbReference type="EMBL" id="WXA91770.1"/>
    </source>
</evidence>
<keyword evidence="3" id="KW-1185">Reference proteome</keyword>
<gene>
    <name evidence="2" type="ORF">LZC95_35635</name>
</gene>
<organism evidence="2 3">
    <name type="scientific">Pendulispora brunnea</name>
    <dbReference type="NCBI Taxonomy" id="2905690"/>
    <lineage>
        <taxon>Bacteria</taxon>
        <taxon>Pseudomonadati</taxon>
        <taxon>Myxococcota</taxon>
        <taxon>Myxococcia</taxon>
        <taxon>Myxococcales</taxon>
        <taxon>Sorangiineae</taxon>
        <taxon>Pendulisporaceae</taxon>
        <taxon>Pendulispora</taxon>
    </lineage>
</organism>
<dbReference type="Proteomes" id="UP001379533">
    <property type="component" value="Chromosome"/>
</dbReference>
<proteinExistence type="predicted"/>
<evidence type="ECO:0000256" key="1">
    <source>
        <dbReference type="SAM" id="MobiDB-lite"/>
    </source>
</evidence>
<accession>A0ABZ2JZ68</accession>
<dbReference type="EMBL" id="CP089982">
    <property type="protein sequence ID" value="WXA91770.1"/>
    <property type="molecule type" value="Genomic_DNA"/>
</dbReference>
<evidence type="ECO:0000313" key="3">
    <source>
        <dbReference type="Proteomes" id="UP001379533"/>
    </source>
</evidence>
<feature type="region of interest" description="Disordered" evidence="1">
    <location>
        <begin position="1"/>
        <end position="26"/>
    </location>
</feature>